<comment type="caution">
    <text evidence="1">The sequence shown here is derived from an EMBL/GenBank/DDBJ whole genome shotgun (WGS) entry which is preliminary data.</text>
</comment>
<evidence type="ECO:0000313" key="1">
    <source>
        <dbReference type="EMBL" id="HJC43800.1"/>
    </source>
</evidence>
<evidence type="ECO:0000313" key="2">
    <source>
        <dbReference type="Proteomes" id="UP000823895"/>
    </source>
</evidence>
<proteinExistence type="predicted"/>
<dbReference type="AlphaFoldDB" id="A0A9D2T3M6"/>
<sequence>MGELKAPSTYQEWLESLKWMESHYIHEEDIERIGEGNIPQRGLILENFQKRVVATVNTMLKRYIRNFNRTLNEALERNEFDTVQTLCIRMQKDMEYCFFYRRIRFLDSEFVENLDSALKAQILAFWKHIISEMGRITMQTAAADAEEVIFSVMRLKKKYGR</sequence>
<name>A0A9D2T3M6_9FIRM</name>
<reference evidence="1" key="2">
    <citation type="submission" date="2021-04" db="EMBL/GenBank/DDBJ databases">
        <authorList>
            <person name="Gilroy R."/>
        </authorList>
    </citation>
    <scope>NUCLEOTIDE SEQUENCE</scope>
    <source>
        <strain evidence="1">CHK165-2605</strain>
    </source>
</reference>
<dbReference type="EMBL" id="DWWI01000190">
    <property type="protein sequence ID" value="HJC43800.1"/>
    <property type="molecule type" value="Genomic_DNA"/>
</dbReference>
<gene>
    <name evidence="1" type="ORF">H9756_09015</name>
</gene>
<dbReference type="Proteomes" id="UP000823895">
    <property type="component" value="Unassembled WGS sequence"/>
</dbReference>
<accession>A0A9D2T3M6</accession>
<protein>
    <submittedName>
        <fullName evidence="1">Uncharacterized protein</fullName>
    </submittedName>
</protein>
<reference evidence="1" key="1">
    <citation type="journal article" date="2021" name="PeerJ">
        <title>Extensive microbial diversity within the chicken gut microbiome revealed by metagenomics and culture.</title>
        <authorList>
            <person name="Gilroy R."/>
            <person name="Ravi A."/>
            <person name="Getino M."/>
            <person name="Pursley I."/>
            <person name="Horton D.L."/>
            <person name="Alikhan N.F."/>
            <person name="Baker D."/>
            <person name="Gharbi K."/>
            <person name="Hall N."/>
            <person name="Watson M."/>
            <person name="Adriaenssens E.M."/>
            <person name="Foster-Nyarko E."/>
            <person name="Jarju S."/>
            <person name="Secka A."/>
            <person name="Antonio M."/>
            <person name="Oren A."/>
            <person name="Chaudhuri R.R."/>
            <person name="La Ragione R."/>
            <person name="Hildebrand F."/>
            <person name="Pallen M.J."/>
        </authorList>
    </citation>
    <scope>NUCLEOTIDE SEQUENCE</scope>
    <source>
        <strain evidence="1">CHK165-2605</strain>
    </source>
</reference>
<organism evidence="1 2">
    <name type="scientific">Candidatus Mediterraneibacter gallistercoris</name>
    <dbReference type="NCBI Taxonomy" id="2838671"/>
    <lineage>
        <taxon>Bacteria</taxon>
        <taxon>Bacillati</taxon>
        <taxon>Bacillota</taxon>
        <taxon>Clostridia</taxon>
        <taxon>Lachnospirales</taxon>
        <taxon>Lachnospiraceae</taxon>
        <taxon>Mediterraneibacter</taxon>
    </lineage>
</organism>